<feature type="compositionally biased region" description="Acidic residues" evidence="12">
    <location>
        <begin position="371"/>
        <end position="384"/>
    </location>
</feature>
<dbReference type="PROSITE" id="PS50262">
    <property type="entry name" value="G_PROTEIN_RECEP_F1_2"/>
    <property type="match status" value="1"/>
</dbReference>
<keyword evidence="3" id="KW-1003">Cell membrane</keyword>
<dbReference type="Pfam" id="PF00001">
    <property type="entry name" value="7tm_1"/>
    <property type="match status" value="1"/>
</dbReference>
<evidence type="ECO:0000256" key="1">
    <source>
        <dbReference type="ARBA" id="ARBA00004651"/>
    </source>
</evidence>
<keyword evidence="11" id="KW-0807">Transducer</keyword>
<dbReference type="PRINTS" id="PR01012">
    <property type="entry name" value="NRPEPTIDEYR"/>
</dbReference>
<keyword evidence="7 13" id="KW-0472">Membrane</keyword>
<keyword evidence="10" id="KW-0325">Glycoprotein</keyword>
<evidence type="ECO:0000256" key="4">
    <source>
        <dbReference type="ARBA" id="ARBA00022692"/>
    </source>
</evidence>
<name>A0AAD9IVS8_9ANNE</name>
<evidence type="ECO:0000256" key="9">
    <source>
        <dbReference type="ARBA" id="ARBA00023170"/>
    </source>
</evidence>
<feature type="transmembrane region" description="Helical" evidence="13">
    <location>
        <begin position="41"/>
        <end position="71"/>
    </location>
</feature>
<sequence length="384" mass="43866">MEPGGEYRILTDNLSAESELNSSVNRSTSGFYEEELTYYEFVLYSMVVPVLFGLTTLIGVIGNTLVIYVILSKQKMRTVTNLLLLNLAIADLSFVTICPPFTAYQFATYQWPFGNVACKLMHYLLNVTAYVTVYTLVLISVIRYMTIVHNTRTIRFRTRTNIVLMIIAIWACMCAVNIPILMSYGVQLLNPDDPSKGIICENWGIEVGQRLYATFFCFAYILPLAMVAKFSIFILRHIKKQRSVMLNKRTRGQDKKRQASRLIILVVVIFALFWLPVHIHLLVAYFGNIPTNPVYNTISVFWNVLAYFNSCVNPIIYNYASRDFRNGFRDAVCCIRYRRLGRGGEDRNGMTAVTTVNVSSKNGKSRKLLVDDNDEQQEEQADDV</sequence>
<evidence type="ECO:0000313" key="16">
    <source>
        <dbReference type="Proteomes" id="UP001208570"/>
    </source>
</evidence>
<keyword evidence="6" id="KW-0297">G-protein coupled receptor</keyword>
<proteinExistence type="inferred from homology"/>
<dbReference type="GO" id="GO:0005886">
    <property type="term" value="C:plasma membrane"/>
    <property type="evidence" value="ECO:0007669"/>
    <property type="project" value="UniProtKB-SubCell"/>
</dbReference>
<feature type="transmembrane region" description="Helical" evidence="13">
    <location>
        <begin position="259"/>
        <end position="286"/>
    </location>
</feature>
<dbReference type="Proteomes" id="UP001208570">
    <property type="component" value="Unassembled WGS sequence"/>
</dbReference>
<comment type="subcellular location">
    <subcellularLocation>
        <location evidence="1">Cell membrane</location>
        <topology evidence="1">Multi-pass membrane protein</topology>
    </subcellularLocation>
</comment>
<dbReference type="InterPro" id="IPR000611">
    <property type="entry name" value="NPY_rcpt"/>
</dbReference>
<organism evidence="15 16">
    <name type="scientific">Paralvinella palmiformis</name>
    <dbReference type="NCBI Taxonomy" id="53620"/>
    <lineage>
        <taxon>Eukaryota</taxon>
        <taxon>Metazoa</taxon>
        <taxon>Spiralia</taxon>
        <taxon>Lophotrochozoa</taxon>
        <taxon>Annelida</taxon>
        <taxon>Polychaeta</taxon>
        <taxon>Sedentaria</taxon>
        <taxon>Canalipalpata</taxon>
        <taxon>Terebellida</taxon>
        <taxon>Terebelliformia</taxon>
        <taxon>Alvinellidae</taxon>
        <taxon>Paralvinella</taxon>
    </lineage>
</organism>
<dbReference type="InterPro" id="IPR017452">
    <property type="entry name" value="GPCR_Rhodpsn_7TM"/>
</dbReference>
<keyword evidence="9" id="KW-0675">Receptor</keyword>
<evidence type="ECO:0000259" key="14">
    <source>
        <dbReference type="PROSITE" id="PS50262"/>
    </source>
</evidence>
<dbReference type="GO" id="GO:0004983">
    <property type="term" value="F:neuropeptide Y receptor activity"/>
    <property type="evidence" value="ECO:0007669"/>
    <property type="project" value="InterPro"/>
</dbReference>
<reference evidence="15" key="1">
    <citation type="journal article" date="2023" name="Mol. Biol. Evol.">
        <title>Third-Generation Sequencing Reveals the Adaptive Role of the Epigenome in Three Deep-Sea Polychaetes.</title>
        <authorList>
            <person name="Perez M."/>
            <person name="Aroh O."/>
            <person name="Sun Y."/>
            <person name="Lan Y."/>
            <person name="Juniper S.K."/>
            <person name="Young C.R."/>
            <person name="Angers B."/>
            <person name="Qian P.Y."/>
        </authorList>
    </citation>
    <scope>NUCLEOTIDE SEQUENCE</scope>
    <source>
        <strain evidence="15">P08H-3</strain>
    </source>
</reference>
<keyword evidence="8" id="KW-1015">Disulfide bond</keyword>
<dbReference type="InterPro" id="IPR000276">
    <property type="entry name" value="GPCR_Rhodpsn"/>
</dbReference>
<evidence type="ECO:0000256" key="8">
    <source>
        <dbReference type="ARBA" id="ARBA00023157"/>
    </source>
</evidence>
<dbReference type="EMBL" id="JAODUP010001073">
    <property type="protein sequence ID" value="KAK2141589.1"/>
    <property type="molecule type" value="Genomic_DNA"/>
</dbReference>
<dbReference type="PANTHER" id="PTHR45695:SF23">
    <property type="entry name" value="GALANIN-LIKE G-PROTEIN COUPLED RECEPTOR NPR-9"/>
    <property type="match status" value="1"/>
</dbReference>
<comment type="similarity">
    <text evidence="2">Belongs to the G-protein coupled receptor 1 family.</text>
</comment>
<feature type="transmembrane region" description="Helical" evidence="13">
    <location>
        <begin position="123"/>
        <end position="142"/>
    </location>
</feature>
<comment type="caution">
    <text evidence="15">The sequence shown here is derived from an EMBL/GenBank/DDBJ whole genome shotgun (WGS) entry which is preliminary data.</text>
</comment>
<feature type="region of interest" description="Disordered" evidence="12">
    <location>
        <begin position="360"/>
        <end position="384"/>
    </location>
</feature>
<evidence type="ECO:0000256" key="5">
    <source>
        <dbReference type="ARBA" id="ARBA00022989"/>
    </source>
</evidence>
<evidence type="ECO:0000313" key="15">
    <source>
        <dbReference type="EMBL" id="KAK2141589.1"/>
    </source>
</evidence>
<dbReference type="PANTHER" id="PTHR45695">
    <property type="entry name" value="LEUCOKININ RECEPTOR-RELATED"/>
    <property type="match status" value="1"/>
</dbReference>
<evidence type="ECO:0000256" key="10">
    <source>
        <dbReference type="ARBA" id="ARBA00023180"/>
    </source>
</evidence>
<dbReference type="PRINTS" id="PR00237">
    <property type="entry name" value="GPCRRHODOPSN"/>
</dbReference>
<dbReference type="AlphaFoldDB" id="A0AAD9IVS8"/>
<evidence type="ECO:0000256" key="7">
    <source>
        <dbReference type="ARBA" id="ARBA00023136"/>
    </source>
</evidence>
<feature type="transmembrane region" description="Helical" evidence="13">
    <location>
        <begin position="83"/>
        <end position="103"/>
    </location>
</feature>
<evidence type="ECO:0000256" key="13">
    <source>
        <dbReference type="SAM" id="Phobius"/>
    </source>
</evidence>
<keyword evidence="5 13" id="KW-1133">Transmembrane helix</keyword>
<evidence type="ECO:0000256" key="6">
    <source>
        <dbReference type="ARBA" id="ARBA00023040"/>
    </source>
</evidence>
<accession>A0AAD9IVS8</accession>
<evidence type="ECO:0000256" key="12">
    <source>
        <dbReference type="SAM" id="MobiDB-lite"/>
    </source>
</evidence>
<feature type="domain" description="G-protein coupled receptors family 1 profile" evidence="14">
    <location>
        <begin position="62"/>
        <end position="317"/>
    </location>
</feature>
<feature type="transmembrane region" description="Helical" evidence="13">
    <location>
        <begin position="162"/>
        <end position="186"/>
    </location>
</feature>
<evidence type="ECO:0000256" key="11">
    <source>
        <dbReference type="ARBA" id="ARBA00023224"/>
    </source>
</evidence>
<dbReference type="Gene3D" id="1.20.1070.10">
    <property type="entry name" value="Rhodopsin 7-helix transmembrane proteins"/>
    <property type="match status" value="1"/>
</dbReference>
<feature type="transmembrane region" description="Helical" evidence="13">
    <location>
        <begin position="298"/>
        <end position="320"/>
    </location>
</feature>
<feature type="transmembrane region" description="Helical" evidence="13">
    <location>
        <begin position="211"/>
        <end position="238"/>
    </location>
</feature>
<evidence type="ECO:0000256" key="3">
    <source>
        <dbReference type="ARBA" id="ARBA00022475"/>
    </source>
</evidence>
<protein>
    <recommendedName>
        <fullName evidence="14">G-protein coupled receptors family 1 profile domain-containing protein</fullName>
    </recommendedName>
</protein>
<evidence type="ECO:0000256" key="2">
    <source>
        <dbReference type="ARBA" id="ARBA00010663"/>
    </source>
</evidence>
<keyword evidence="16" id="KW-1185">Reference proteome</keyword>
<gene>
    <name evidence="15" type="ORF">LSH36_1073g00035</name>
</gene>
<keyword evidence="4 13" id="KW-0812">Transmembrane</keyword>
<dbReference type="SUPFAM" id="SSF81321">
    <property type="entry name" value="Family A G protein-coupled receptor-like"/>
    <property type="match status" value="1"/>
</dbReference>